<evidence type="ECO:0000313" key="2">
    <source>
        <dbReference type="EMBL" id="EQD78085.1"/>
    </source>
</evidence>
<dbReference type="GO" id="GO:0016747">
    <property type="term" value="F:acyltransferase activity, transferring groups other than amino-acyl groups"/>
    <property type="evidence" value="ECO:0007669"/>
    <property type="project" value="InterPro"/>
</dbReference>
<organism evidence="2">
    <name type="scientific">mine drainage metagenome</name>
    <dbReference type="NCBI Taxonomy" id="410659"/>
    <lineage>
        <taxon>unclassified sequences</taxon>
        <taxon>metagenomes</taxon>
        <taxon>ecological metagenomes</taxon>
    </lineage>
</organism>
<dbReference type="PROSITE" id="PS51186">
    <property type="entry name" value="GNAT"/>
    <property type="match status" value="1"/>
</dbReference>
<protein>
    <submittedName>
        <fullName evidence="2">GCN5-related N-acetyltransferase</fullName>
    </submittedName>
</protein>
<reference evidence="2" key="2">
    <citation type="journal article" date="2014" name="ISME J.">
        <title>Microbial stratification in low pH oxic and suboxic macroscopic growths along an acid mine drainage.</title>
        <authorList>
            <person name="Mendez-Garcia C."/>
            <person name="Mesa V."/>
            <person name="Sprenger R.R."/>
            <person name="Richter M."/>
            <person name="Diez M.S."/>
            <person name="Solano J."/>
            <person name="Bargiela R."/>
            <person name="Golyshina O.V."/>
            <person name="Manteca A."/>
            <person name="Ramos J.L."/>
            <person name="Gallego J.R."/>
            <person name="Llorente I."/>
            <person name="Martins Dos Santos V.A."/>
            <person name="Jensen O.N."/>
            <person name="Pelaez A.I."/>
            <person name="Sanchez J."/>
            <person name="Ferrer M."/>
        </authorList>
    </citation>
    <scope>NUCLEOTIDE SEQUENCE</scope>
</reference>
<gene>
    <name evidence="2" type="ORF">B1A_02434</name>
</gene>
<accession>T1D755</accession>
<dbReference type="Pfam" id="PF00583">
    <property type="entry name" value="Acetyltransf_1"/>
    <property type="match status" value="1"/>
</dbReference>
<sequence>MIMKGGKKMKIEVREAVESDLKSFIDLIERMKRLNGEFDPLFSVEEEKRLVAEKFYINCIKDKENYIVIVAEIEKKLVGILKAEIRKRIYYTPDKEARIIDLYIMPEFRRNKVGAALLDLFYGKLKQRGITIVTAEFPALNLIALNFYKKIGYRNISSVFGTTIEKDKEH</sequence>
<dbReference type="EMBL" id="AUZX01001811">
    <property type="protein sequence ID" value="EQD78085.1"/>
    <property type="molecule type" value="Genomic_DNA"/>
</dbReference>
<comment type="caution">
    <text evidence="2">The sequence shown here is derived from an EMBL/GenBank/DDBJ whole genome shotgun (WGS) entry which is preliminary data.</text>
</comment>
<reference evidence="2" key="1">
    <citation type="submission" date="2013-08" db="EMBL/GenBank/DDBJ databases">
        <authorList>
            <person name="Mendez C."/>
            <person name="Richter M."/>
            <person name="Ferrer M."/>
            <person name="Sanchez J."/>
        </authorList>
    </citation>
    <scope>NUCLEOTIDE SEQUENCE</scope>
</reference>
<name>T1D755_9ZZZZ</name>
<dbReference type="Gene3D" id="3.40.630.30">
    <property type="match status" value="1"/>
</dbReference>
<dbReference type="AlphaFoldDB" id="T1D755"/>
<proteinExistence type="predicted"/>
<dbReference type="InterPro" id="IPR000182">
    <property type="entry name" value="GNAT_dom"/>
</dbReference>
<dbReference type="SUPFAM" id="SSF55729">
    <property type="entry name" value="Acyl-CoA N-acyltransferases (Nat)"/>
    <property type="match status" value="1"/>
</dbReference>
<dbReference type="CDD" id="cd04301">
    <property type="entry name" value="NAT_SF"/>
    <property type="match status" value="1"/>
</dbReference>
<feature type="domain" description="N-acetyltransferase" evidence="1">
    <location>
        <begin position="11"/>
        <end position="170"/>
    </location>
</feature>
<evidence type="ECO:0000259" key="1">
    <source>
        <dbReference type="PROSITE" id="PS51186"/>
    </source>
</evidence>
<keyword evidence="2" id="KW-0808">Transferase</keyword>
<dbReference type="InterPro" id="IPR016181">
    <property type="entry name" value="Acyl_CoA_acyltransferase"/>
</dbReference>